<evidence type="ECO:0000256" key="16">
    <source>
        <dbReference type="PIRSR" id="PIRSR006769-3"/>
    </source>
</evidence>
<dbReference type="GO" id="GO:0009231">
    <property type="term" value="P:riboflavin biosynthetic process"/>
    <property type="evidence" value="ECO:0007669"/>
    <property type="project" value="UniProtKB-UniPathway"/>
</dbReference>
<keyword evidence="9 13" id="KW-0862">Zinc</keyword>
<evidence type="ECO:0000256" key="3">
    <source>
        <dbReference type="ARBA" id="ARBA00004910"/>
    </source>
</evidence>
<dbReference type="InterPro" id="IPR016193">
    <property type="entry name" value="Cytidine_deaminase-like"/>
</dbReference>
<feature type="binding site" evidence="15">
    <location>
        <begin position="300"/>
        <end position="306"/>
    </location>
    <ligand>
        <name>NADP(+)</name>
        <dbReference type="ChEBI" id="CHEBI:58349"/>
    </ligand>
</feature>
<evidence type="ECO:0000256" key="11">
    <source>
        <dbReference type="ARBA" id="ARBA00023002"/>
    </source>
</evidence>
<dbReference type="GO" id="GO:0008270">
    <property type="term" value="F:zinc ion binding"/>
    <property type="evidence" value="ECO:0007669"/>
    <property type="project" value="InterPro"/>
</dbReference>
<dbReference type="FunFam" id="3.40.140.10:FF:000025">
    <property type="entry name" value="Riboflavin biosynthesis protein RibD"/>
    <property type="match status" value="1"/>
</dbReference>
<comment type="function">
    <text evidence="1 13">Converts 2,5-diamino-6-(ribosylamino)-4(3h)-pyrimidinone 5'-phosphate into 5-amino-6-(ribosylamino)-2,4(1h,3h)-pyrimidinedione 5'-phosphate.</text>
</comment>
<evidence type="ECO:0000256" key="4">
    <source>
        <dbReference type="ARBA" id="ARBA00005259"/>
    </source>
</evidence>
<comment type="catalytic activity">
    <reaction evidence="13">
        <text>5-amino-6-(5-phospho-D-ribitylamino)uracil + NADP(+) = 5-amino-6-(5-phospho-D-ribosylamino)uracil + NADPH + H(+)</text>
        <dbReference type="Rhea" id="RHEA:17845"/>
        <dbReference type="ChEBI" id="CHEBI:15378"/>
        <dbReference type="ChEBI" id="CHEBI:57783"/>
        <dbReference type="ChEBI" id="CHEBI:58349"/>
        <dbReference type="ChEBI" id="CHEBI:58421"/>
        <dbReference type="ChEBI" id="CHEBI:58453"/>
        <dbReference type="EC" id="1.1.1.193"/>
    </reaction>
</comment>
<dbReference type="GO" id="GO:0008703">
    <property type="term" value="F:5-amino-6-(5-phosphoribosylamino)uracil reductase activity"/>
    <property type="evidence" value="ECO:0007669"/>
    <property type="project" value="UniProtKB-EC"/>
</dbReference>
<feature type="binding site" evidence="16">
    <location>
        <position position="75"/>
    </location>
    <ligand>
        <name>Zn(2+)</name>
        <dbReference type="ChEBI" id="CHEBI:29105"/>
        <note>catalytic</note>
    </ligand>
</feature>
<keyword evidence="10 13" id="KW-0521">NADP</keyword>
<dbReference type="SUPFAM" id="SSF53597">
    <property type="entry name" value="Dihydrofolate reductase-like"/>
    <property type="match status" value="1"/>
</dbReference>
<feature type="binding site" evidence="15">
    <location>
        <position position="207"/>
    </location>
    <ligand>
        <name>substrate</name>
    </ligand>
</feature>
<dbReference type="UniPathway" id="UPA00275">
    <property type="reaction ID" value="UER00401"/>
</dbReference>
<dbReference type="Gene3D" id="3.40.430.10">
    <property type="entry name" value="Dihydrofolate Reductase, subunit A"/>
    <property type="match status" value="1"/>
</dbReference>
<comment type="pathway">
    <text evidence="2 13">Cofactor biosynthesis; riboflavin biosynthesis; 5-amino-6-(D-ribitylamino)uracil from GTP: step 2/4.</text>
</comment>
<protein>
    <recommendedName>
        <fullName evidence="13">Riboflavin biosynthesis protein RibD</fullName>
    </recommendedName>
    <domain>
        <recommendedName>
            <fullName evidence="13">Diaminohydroxyphosphoribosylaminopyrimidine deaminase</fullName>
            <shortName evidence="13">DRAP deaminase</shortName>
            <ecNumber evidence="13">3.5.4.26</ecNumber>
        </recommendedName>
        <alternativeName>
            <fullName evidence="13">Riboflavin-specific deaminase</fullName>
        </alternativeName>
    </domain>
    <domain>
        <recommendedName>
            <fullName evidence="13">5-amino-6-(5-phosphoribosylamino)uracil reductase</fullName>
            <ecNumber evidence="13">1.1.1.193</ecNumber>
        </recommendedName>
        <alternativeName>
            <fullName evidence="13">HTP reductase</fullName>
        </alternativeName>
    </domain>
</protein>
<evidence type="ECO:0000313" key="19">
    <source>
        <dbReference type="Proteomes" id="UP000235778"/>
    </source>
</evidence>
<feature type="domain" description="CMP/dCMP-type deaminase" evidence="17">
    <location>
        <begin position="1"/>
        <end position="123"/>
    </location>
</feature>
<keyword evidence="7 13" id="KW-0479">Metal-binding</keyword>
<evidence type="ECO:0000256" key="12">
    <source>
        <dbReference type="ARBA" id="ARBA00023268"/>
    </source>
</evidence>
<feature type="binding site" evidence="15">
    <location>
        <position position="170"/>
    </location>
    <ligand>
        <name>NADP(+)</name>
        <dbReference type="ChEBI" id="CHEBI:58349"/>
    </ligand>
</feature>
<feature type="binding site" evidence="15">
    <location>
        <position position="200"/>
    </location>
    <ligand>
        <name>NADP(+)</name>
        <dbReference type="ChEBI" id="CHEBI:58349"/>
    </ligand>
</feature>
<evidence type="ECO:0000256" key="13">
    <source>
        <dbReference type="PIRNR" id="PIRNR006769"/>
    </source>
</evidence>
<evidence type="ECO:0000256" key="14">
    <source>
        <dbReference type="PIRSR" id="PIRSR006769-1"/>
    </source>
</evidence>
<dbReference type="NCBIfam" id="TIGR00326">
    <property type="entry name" value="eubact_ribD"/>
    <property type="match status" value="1"/>
</dbReference>
<dbReference type="InterPro" id="IPR024072">
    <property type="entry name" value="DHFR-like_dom_sf"/>
</dbReference>
<dbReference type="InterPro" id="IPR016192">
    <property type="entry name" value="APOBEC/CMP_deaminase_Zn-bd"/>
</dbReference>
<feature type="active site" description="Proton donor" evidence="14">
    <location>
        <position position="52"/>
    </location>
</feature>
<feature type="binding site" evidence="15">
    <location>
        <position position="184"/>
    </location>
    <ligand>
        <name>substrate</name>
    </ligand>
</feature>
<evidence type="ECO:0000256" key="9">
    <source>
        <dbReference type="ARBA" id="ARBA00022833"/>
    </source>
</evidence>
<gene>
    <name evidence="18" type="ORF">BCV30_19100</name>
</gene>
<dbReference type="EMBL" id="MCSI01000176">
    <property type="protein sequence ID" value="PME56555.1"/>
    <property type="molecule type" value="Genomic_DNA"/>
</dbReference>
<feature type="binding site" evidence="16">
    <location>
        <position position="84"/>
    </location>
    <ligand>
        <name>Zn(2+)</name>
        <dbReference type="ChEBI" id="CHEBI:29105"/>
        <note>catalytic</note>
    </ligand>
</feature>
<dbReference type="GO" id="GO:0008835">
    <property type="term" value="F:diaminohydroxyphosphoribosylaminopyrimidine deaminase activity"/>
    <property type="evidence" value="ECO:0007669"/>
    <property type="project" value="UniProtKB-EC"/>
</dbReference>
<evidence type="ECO:0000256" key="5">
    <source>
        <dbReference type="ARBA" id="ARBA00007417"/>
    </source>
</evidence>
<dbReference type="InterPro" id="IPR050765">
    <property type="entry name" value="Riboflavin_Biosynth_HTPR"/>
</dbReference>
<evidence type="ECO:0000256" key="2">
    <source>
        <dbReference type="ARBA" id="ARBA00004882"/>
    </source>
</evidence>
<dbReference type="RefSeq" id="WP_102269142.1">
    <property type="nucleotide sequence ID" value="NZ_MCSH01000172.1"/>
</dbReference>
<feature type="binding site" evidence="15">
    <location>
        <position position="204"/>
    </location>
    <ligand>
        <name>substrate</name>
    </ligand>
</feature>
<feature type="binding site" evidence="16">
    <location>
        <position position="50"/>
    </location>
    <ligand>
        <name>Zn(2+)</name>
        <dbReference type="ChEBI" id="CHEBI:29105"/>
        <note>catalytic</note>
    </ligand>
</feature>
<keyword evidence="6 13" id="KW-0686">Riboflavin biosynthesis</keyword>
<evidence type="ECO:0000259" key="17">
    <source>
        <dbReference type="PROSITE" id="PS51747"/>
    </source>
</evidence>
<feature type="binding site" evidence="15">
    <location>
        <position position="168"/>
    </location>
    <ligand>
        <name>substrate</name>
    </ligand>
</feature>
<dbReference type="PANTHER" id="PTHR38011:SF7">
    <property type="entry name" value="2,5-DIAMINO-6-RIBOSYLAMINO-4(3H)-PYRIMIDINONE 5'-PHOSPHATE REDUCTASE"/>
    <property type="match status" value="1"/>
</dbReference>
<feature type="binding site" evidence="15">
    <location>
        <position position="196"/>
    </location>
    <ligand>
        <name>NADP(+)</name>
        <dbReference type="ChEBI" id="CHEBI:58349"/>
    </ligand>
</feature>
<feature type="binding site" evidence="15">
    <location>
        <position position="298"/>
    </location>
    <ligand>
        <name>substrate</name>
    </ligand>
</feature>
<feature type="binding site" evidence="15">
    <location>
        <position position="154"/>
    </location>
    <ligand>
        <name>NADP(+)</name>
        <dbReference type="ChEBI" id="CHEBI:58349"/>
    </ligand>
</feature>
<comment type="catalytic activity">
    <reaction evidence="13">
        <text>2,5-diamino-6-hydroxy-4-(5-phosphoribosylamino)-pyrimidine + H2O + H(+) = 5-amino-6-(5-phospho-D-ribosylamino)uracil + NH4(+)</text>
        <dbReference type="Rhea" id="RHEA:21868"/>
        <dbReference type="ChEBI" id="CHEBI:15377"/>
        <dbReference type="ChEBI" id="CHEBI:15378"/>
        <dbReference type="ChEBI" id="CHEBI:28938"/>
        <dbReference type="ChEBI" id="CHEBI:58453"/>
        <dbReference type="ChEBI" id="CHEBI:58614"/>
        <dbReference type="EC" id="3.5.4.26"/>
    </reaction>
</comment>
<dbReference type="PROSITE" id="PS00903">
    <property type="entry name" value="CYT_DCMP_DEAMINASES_1"/>
    <property type="match status" value="1"/>
</dbReference>
<evidence type="ECO:0000256" key="6">
    <source>
        <dbReference type="ARBA" id="ARBA00022619"/>
    </source>
</evidence>
<evidence type="ECO:0000313" key="18">
    <source>
        <dbReference type="EMBL" id="PME56555.1"/>
    </source>
</evidence>
<evidence type="ECO:0000256" key="10">
    <source>
        <dbReference type="ARBA" id="ARBA00022857"/>
    </source>
</evidence>
<dbReference type="InterPro" id="IPR002125">
    <property type="entry name" value="CMP_dCMP_dom"/>
</dbReference>
<dbReference type="PANTHER" id="PTHR38011">
    <property type="entry name" value="DIHYDROFOLATE REDUCTASE FAMILY PROTEIN (AFU_ORTHOLOGUE AFUA_8G06820)"/>
    <property type="match status" value="1"/>
</dbReference>
<dbReference type="Pfam" id="PF00383">
    <property type="entry name" value="dCMP_cyt_deam_1"/>
    <property type="match status" value="1"/>
</dbReference>
<comment type="similarity">
    <text evidence="5 13">In the C-terminal section; belongs to the HTP reductase family.</text>
</comment>
<keyword evidence="11 13" id="KW-0560">Oxidoreductase</keyword>
<sequence length="365" mass="39671">MNDEHYMRLALNEATQGYCSTSPNPRVGCVLVKNGQVMASGYHERAGGPHAEVAAIHNLSEQEEGLTAYVTLEPCSHYGRTPPCCQALITLGVSRVVVAMRDPNPLVAGRGIAALEQAGIDVLVGIGEQEARQLNRGYVKRMQGQGPWLVGKVAMSADGGMGLASGESKWITSPAARKDAMEIRASSCAILTGIQTIVADDPLLNVRLPEHESPVKQPDLIVLDPELRIELGAAVLGSIATRRVRVVTLARDANEPKQRALIRRGCDVHVLPEKNHRICLNALHQWLLETQYNEVMVESGPTLMSGLLDARMLDELIVYQAPMLLGANSLSLSQKAVTSLTEAQRFKVGEVKKIGDDLKIHYRLK</sequence>
<evidence type="ECO:0000256" key="1">
    <source>
        <dbReference type="ARBA" id="ARBA00002151"/>
    </source>
</evidence>
<dbReference type="Proteomes" id="UP000235778">
    <property type="component" value="Unassembled WGS sequence"/>
</dbReference>
<dbReference type="InterPro" id="IPR004794">
    <property type="entry name" value="Eubact_RibD"/>
</dbReference>
<comment type="similarity">
    <text evidence="4 13">In the N-terminal section; belongs to the cytidine and deoxycytidylate deaminase family.</text>
</comment>
<evidence type="ECO:0000256" key="8">
    <source>
        <dbReference type="ARBA" id="ARBA00022801"/>
    </source>
</evidence>
<name>A0A2N7BJ31_9VIBR</name>
<reference evidence="19" key="1">
    <citation type="submission" date="2016-07" db="EMBL/GenBank/DDBJ databases">
        <title>Nontailed viruses are major unrecognized killers of bacteria in the ocean.</title>
        <authorList>
            <person name="Kauffman K."/>
            <person name="Hussain F."/>
            <person name="Yang J."/>
            <person name="Arevalo P."/>
            <person name="Brown J."/>
            <person name="Cutler M."/>
            <person name="Kelly L."/>
            <person name="Polz M.F."/>
        </authorList>
    </citation>
    <scope>NUCLEOTIDE SEQUENCE [LARGE SCALE GENOMIC DNA]</scope>
    <source>
        <strain evidence="19">10N.286.55.C1</strain>
    </source>
</reference>
<accession>A0A2N7BJ31</accession>
<dbReference type="EC" id="3.5.4.26" evidence="13"/>
<evidence type="ECO:0000256" key="15">
    <source>
        <dbReference type="PIRSR" id="PIRSR006769-2"/>
    </source>
</evidence>
<comment type="caution">
    <text evidence="18">The sequence shown here is derived from an EMBL/GenBank/DDBJ whole genome shotgun (WGS) entry which is preliminary data.</text>
</comment>
<comment type="pathway">
    <text evidence="3 13">Cofactor biosynthesis; riboflavin biosynthesis; 5-amino-6-(D-ribitylamino)uracil from GTP: step 3/4.</text>
</comment>
<dbReference type="PIRSF" id="PIRSF006769">
    <property type="entry name" value="RibD"/>
    <property type="match status" value="1"/>
</dbReference>
<dbReference type="AlphaFoldDB" id="A0A2N7BJ31"/>
<dbReference type="InterPro" id="IPR002734">
    <property type="entry name" value="RibDG_C"/>
</dbReference>
<proteinExistence type="inferred from homology"/>
<dbReference type="CDD" id="cd01284">
    <property type="entry name" value="Riboflavin_deaminase-reductase"/>
    <property type="match status" value="1"/>
</dbReference>
<comment type="cofactor">
    <cofactor evidence="13 16">
        <name>Zn(2+)</name>
        <dbReference type="ChEBI" id="CHEBI:29105"/>
    </cofactor>
    <text evidence="13 16">Binds 1 zinc ion.</text>
</comment>
<dbReference type="Gene3D" id="3.40.140.10">
    <property type="entry name" value="Cytidine Deaminase, domain 2"/>
    <property type="match status" value="1"/>
</dbReference>
<dbReference type="SUPFAM" id="SSF53927">
    <property type="entry name" value="Cytidine deaminase-like"/>
    <property type="match status" value="1"/>
</dbReference>
<keyword evidence="12" id="KW-0511">Multifunctional enzyme</keyword>
<evidence type="ECO:0000256" key="7">
    <source>
        <dbReference type="ARBA" id="ARBA00022723"/>
    </source>
</evidence>
<organism evidence="18 19">
    <name type="scientific">Vibrio lentus</name>
    <dbReference type="NCBI Taxonomy" id="136468"/>
    <lineage>
        <taxon>Bacteria</taxon>
        <taxon>Pseudomonadati</taxon>
        <taxon>Pseudomonadota</taxon>
        <taxon>Gammaproteobacteria</taxon>
        <taxon>Vibrionales</taxon>
        <taxon>Vibrionaceae</taxon>
        <taxon>Vibrio</taxon>
    </lineage>
</organism>
<dbReference type="PROSITE" id="PS51747">
    <property type="entry name" value="CYT_DCMP_DEAMINASES_2"/>
    <property type="match status" value="1"/>
</dbReference>
<keyword evidence="8 13" id="KW-0378">Hydrolase</keyword>
<dbReference type="EC" id="1.1.1.193" evidence="13"/>
<dbReference type="Pfam" id="PF01872">
    <property type="entry name" value="RibD_C"/>
    <property type="match status" value="1"/>
</dbReference>